<evidence type="ECO:0000313" key="4">
    <source>
        <dbReference type="EMBL" id="USS42206.1"/>
    </source>
</evidence>
<dbReference type="EMBL" id="CP065600">
    <property type="protein sequence ID" value="QPQ89660.1"/>
    <property type="molecule type" value="Genomic_DNA"/>
</dbReference>
<dbReference type="GO" id="GO:0003676">
    <property type="term" value="F:nucleic acid binding"/>
    <property type="evidence" value="ECO:0007669"/>
    <property type="project" value="InterPro"/>
</dbReference>
<dbReference type="AlphaFoldDB" id="A0AAP9XWU4"/>
<dbReference type="Gene3D" id="3.30.420.10">
    <property type="entry name" value="Ribonuclease H-like superfamily/Ribonuclease H"/>
    <property type="match status" value="1"/>
</dbReference>
<keyword evidence="6" id="KW-1185">Reference proteome</keyword>
<evidence type="ECO:0000313" key="6">
    <source>
        <dbReference type="Proteomes" id="UP001056386"/>
    </source>
</evidence>
<dbReference type="PROSITE" id="PS50994">
    <property type="entry name" value="INTEGRASE"/>
    <property type="match status" value="1"/>
</dbReference>
<feature type="domain" description="Integrase catalytic" evidence="2">
    <location>
        <begin position="8"/>
        <end position="200"/>
    </location>
</feature>
<dbReference type="InterPro" id="IPR015378">
    <property type="entry name" value="Transposase-like_Mu_C"/>
</dbReference>
<dbReference type="InterPro" id="IPR009004">
    <property type="entry name" value="Transposase_Mu_C"/>
</dbReference>
<dbReference type="InterPro" id="IPR001584">
    <property type="entry name" value="Integrase_cat-core"/>
</dbReference>
<dbReference type="SUPFAM" id="SSF53098">
    <property type="entry name" value="Ribonuclease H-like"/>
    <property type="match status" value="1"/>
</dbReference>
<organism evidence="3 5">
    <name type="scientific">Burkholderia glumae</name>
    <name type="common">Pseudomonas glumae</name>
    <dbReference type="NCBI Taxonomy" id="337"/>
    <lineage>
        <taxon>Bacteria</taxon>
        <taxon>Pseudomonadati</taxon>
        <taxon>Pseudomonadota</taxon>
        <taxon>Betaproteobacteria</taxon>
        <taxon>Burkholderiales</taxon>
        <taxon>Burkholderiaceae</taxon>
        <taxon>Burkholderia</taxon>
    </lineage>
</organism>
<dbReference type="EMBL" id="CP099583">
    <property type="protein sequence ID" value="USS42206.1"/>
    <property type="molecule type" value="Genomic_DNA"/>
</dbReference>
<dbReference type="Proteomes" id="UP000594892">
    <property type="component" value="Chromosome 1"/>
</dbReference>
<feature type="compositionally biased region" description="Low complexity" evidence="1">
    <location>
        <begin position="371"/>
        <end position="388"/>
    </location>
</feature>
<dbReference type="Proteomes" id="UP001056386">
    <property type="component" value="Chromosome 2"/>
</dbReference>
<evidence type="ECO:0000256" key="1">
    <source>
        <dbReference type="SAM" id="MobiDB-lite"/>
    </source>
</evidence>
<dbReference type="SUPFAM" id="SSF50610">
    <property type="entry name" value="mu transposase, C-terminal domain"/>
    <property type="match status" value="1"/>
</dbReference>
<dbReference type="GeneID" id="45694388"/>
<proteinExistence type="predicted"/>
<reference evidence="3 5" key="1">
    <citation type="submission" date="2020-12" db="EMBL/GenBank/DDBJ databases">
        <title>FDA dAtabase for Regulatory Grade micrObial Sequences (FDA-ARGOS): Supporting development and validation of Infectious Disease Dx tests.</title>
        <authorList>
            <person name="Minogue T."/>
            <person name="Wolcott M."/>
            <person name="Wasieloski L."/>
            <person name="Aguilar W."/>
            <person name="Moore D."/>
            <person name="Jaissle J."/>
            <person name="Tallon L."/>
            <person name="Sadzewicz L."/>
            <person name="Zhao X."/>
            <person name="Boylan J."/>
            <person name="Ott S."/>
            <person name="Bowen H."/>
            <person name="Vavikolanu K."/>
            <person name="Mehta A."/>
            <person name="Aluvathingal J."/>
            <person name="Nadendla S."/>
            <person name="Yan Y."/>
            <person name="Sichtig H."/>
        </authorList>
    </citation>
    <scope>NUCLEOTIDE SEQUENCE [LARGE SCALE GENOMIC DNA]</scope>
    <source>
        <strain evidence="3 5">FDAARGOS_949</strain>
    </source>
</reference>
<dbReference type="Pfam" id="PF00665">
    <property type="entry name" value="rve"/>
    <property type="match status" value="1"/>
</dbReference>
<dbReference type="InterPro" id="IPR012337">
    <property type="entry name" value="RNaseH-like_sf"/>
</dbReference>
<feature type="region of interest" description="Disordered" evidence="1">
    <location>
        <begin position="371"/>
        <end position="411"/>
    </location>
</feature>
<gene>
    <name evidence="3" type="ORF">I6H06_08500</name>
    <name evidence="4" type="ORF">NFI99_08180</name>
</gene>
<evidence type="ECO:0000313" key="3">
    <source>
        <dbReference type="EMBL" id="QPQ89660.1"/>
    </source>
</evidence>
<dbReference type="InterPro" id="IPR036397">
    <property type="entry name" value="RNaseH_sf"/>
</dbReference>
<dbReference type="GO" id="GO:0015074">
    <property type="term" value="P:DNA integration"/>
    <property type="evidence" value="ECO:0007669"/>
    <property type="project" value="InterPro"/>
</dbReference>
<protein>
    <submittedName>
        <fullName evidence="3 4">Transposase</fullName>
    </submittedName>
</protein>
<accession>A0AAP9XWU4</accession>
<sequence>MHYHTPIHGSRPFQYVHIDHTELDIELISSRTSKNLGRPWLSLAVDAYPRRIVGIFLSYDPPSYHSVMMVVRDIVRRFKRLPELVFVDNGSDFRSDAFKSFLKAMGCHLRFRPSGNPRHGTVLERMFGRLNVDYIHGLAGNTKATKHVRMVSGSHLPKNLAEWTLEPLYYGVEYWATEYYDQEQHPVLGESPREAFLRGLRESGSREHLHIQFNRDFLIATCPPVDREGLRRVHPQRGVKVNERLYHNPAFQSFQVAGQRLPVRYDPWDASSVYVRVKDQWVQAICPSLNGLGQLTENERKALTQEYDRRYRTSVSDEQDAQRLKEFMRTFTPEGALAVAFERQVENKSLYNSLQFASIAPVAPLHRFSLTEETSSAAESPAETRSSTPTNPVQSLPEAAAWDDIPDLDTF</sequence>
<reference evidence="4" key="2">
    <citation type="submission" date="2022-06" db="EMBL/GenBank/DDBJ databases">
        <title>Draft genome sequence of Burkholderia glumae strain GR20004 isolated from rice panicle showing bacterial panicle blight.</title>
        <authorList>
            <person name="Choi S.Y."/>
            <person name="Lee Y.H."/>
        </authorList>
    </citation>
    <scope>NUCLEOTIDE SEQUENCE</scope>
    <source>
        <strain evidence="4">GR20004</strain>
    </source>
</reference>
<dbReference type="RefSeq" id="WP_017432186.1">
    <property type="nucleotide sequence ID" value="NZ_CP021075.1"/>
</dbReference>
<name>A0AAP9XWU4_BURGL</name>
<evidence type="ECO:0000313" key="5">
    <source>
        <dbReference type="Proteomes" id="UP000594892"/>
    </source>
</evidence>
<dbReference type="Pfam" id="PF09299">
    <property type="entry name" value="Mu-transpos_C"/>
    <property type="match status" value="1"/>
</dbReference>
<evidence type="ECO:0000259" key="2">
    <source>
        <dbReference type="PROSITE" id="PS50994"/>
    </source>
</evidence>